<dbReference type="EMBL" id="JAEDAK010000005">
    <property type="protein sequence ID" value="MBH9577167.1"/>
    <property type="molecule type" value="Genomic_DNA"/>
</dbReference>
<keyword evidence="2" id="KW-1185">Reference proteome</keyword>
<sequence>MHIKTMLAKARSDAPISPTEARDAMLGCFVTIHGETLKRGAQLLGKPLSDEQTEQHATVIMKGLLGPSWDRPTKQALAAARVRMDQKMNFSQAPQDLQDLHEQVCNLIVSKTA</sequence>
<comment type="caution">
    <text evidence="1">The sequence shown here is derived from an EMBL/GenBank/DDBJ whole genome shotgun (WGS) entry which is preliminary data.</text>
</comment>
<name>A0A931J5D7_9BURK</name>
<proteinExistence type="predicted"/>
<reference evidence="1" key="1">
    <citation type="submission" date="2020-12" db="EMBL/GenBank/DDBJ databases">
        <title>The genome sequence of Inhella sp. 1Y17.</title>
        <authorList>
            <person name="Liu Y."/>
        </authorList>
    </citation>
    <scope>NUCLEOTIDE SEQUENCE</scope>
    <source>
        <strain evidence="1">1Y17</strain>
    </source>
</reference>
<gene>
    <name evidence="1" type="ORF">I7X39_09640</name>
</gene>
<protein>
    <submittedName>
        <fullName evidence="1">Uncharacterized protein</fullName>
    </submittedName>
</protein>
<dbReference type="RefSeq" id="WP_198110936.1">
    <property type="nucleotide sequence ID" value="NZ_JAEDAK010000005.1"/>
</dbReference>
<accession>A0A931J5D7</accession>
<organism evidence="1 2">
    <name type="scientific">Inhella proteolytica</name>
    <dbReference type="NCBI Taxonomy" id="2795029"/>
    <lineage>
        <taxon>Bacteria</taxon>
        <taxon>Pseudomonadati</taxon>
        <taxon>Pseudomonadota</taxon>
        <taxon>Betaproteobacteria</taxon>
        <taxon>Burkholderiales</taxon>
        <taxon>Sphaerotilaceae</taxon>
        <taxon>Inhella</taxon>
    </lineage>
</organism>
<evidence type="ECO:0000313" key="1">
    <source>
        <dbReference type="EMBL" id="MBH9577167.1"/>
    </source>
</evidence>
<evidence type="ECO:0000313" key="2">
    <source>
        <dbReference type="Proteomes" id="UP000613266"/>
    </source>
</evidence>
<dbReference type="Proteomes" id="UP000613266">
    <property type="component" value="Unassembled WGS sequence"/>
</dbReference>
<dbReference type="AlphaFoldDB" id="A0A931J5D7"/>